<feature type="binding site" evidence="1">
    <location>
        <position position="113"/>
    </location>
    <ligand>
        <name>a divalent metal cation</name>
        <dbReference type="ChEBI" id="CHEBI:60240"/>
        <label>2</label>
    </ligand>
</feature>
<feature type="binding site" evidence="1">
    <location>
        <position position="6"/>
    </location>
    <ligand>
        <name>a divalent metal cation</name>
        <dbReference type="ChEBI" id="CHEBI:60240"/>
        <label>1</label>
    </ligand>
</feature>
<dbReference type="SUPFAM" id="SSF51556">
    <property type="entry name" value="Metallo-dependent hydrolases"/>
    <property type="match status" value="1"/>
</dbReference>
<accession>A0A2U9INV5</accession>
<evidence type="ECO:0000256" key="1">
    <source>
        <dbReference type="PIRSR" id="PIRSR005902-1"/>
    </source>
</evidence>
<feature type="binding site" evidence="1">
    <location>
        <position position="78"/>
    </location>
    <ligand>
        <name>a divalent metal cation</name>
        <dbReference type="ChEBI" id="CHEBI:60240"/>
        <label>1</label>
    </ligand>
</feature>
<dbReference type="OrthoDB" id="26412at2157"/>
<keyword evidence="1" id="KW-0479">Metal-binding</keyword>
<dbReference type="PANTHER" id="PTHR46124:SF2">
    <property type="entry name" value="D-AMINOACYL-TRNA DEACYLASE"/>
    <property type="match status" value="1"/>
</dbReference>
<feature type="binding site" evidence="1">
    <location>
        <position position="8"/>
    </location>
    <ligand>
        <name>a divalent metal cation</name>
        <dbReference type="ChEBI" id="CHEBI:60240"/>
        <label>1</label>
    </ligand>
</feature>
<reference evidence="2 3" key="1">
    <citation type="submission" date="2018-05" db="EMBL/GenBank/DDBJ databases">
        <title>Complete Genome Sequences of Extremely Thermoacidophilic, Metal-Mobilizing Type-Strain Members of the Archaeal Family Sulfolobaceae: Acidianus brierleyi DSM-1651T, Acidianus sulfidivorans DSM-18786T, Metallosphaera hakonensis DSM-7519T, and Metallosphaera prunae DSM-10039T.</title>
        <authorList>
            <person name="Counts J.A."/>
            <person name="Kelly R.M."/>
        </authorList>
    </citation>
    <scope>NUCLEOTIDE SEQUENCE [LARGE SCALE GENOMIC DNA]</scope>
    <source>
        <strain evidence="2 3">JP7</strain>
    </source>
</reference>
<organism evidence="2 3">
    <name type="scientific">Acidianus sulfidivorans JP7</name>
    <dbReference type="NCBI Taxonomy" id="619593"/>
    <lineage>
        <taxon>Archaea</taxon>
        <taxon>Thermoproteota</taxon>
        <taxon>Thermoprotei</taxon>
        <taxon>Sulfolobales</taxon>
        <taxon>Sulfolobaceae</taxon>
        <taxon>Acidianus</taxon>
    </lineage>
</organism>
<dbReference type="AlphaFoldDB" id="A0A2U9INV5"/>
<dbReference type="GeneID" id="36838117"/>
<feature type="binding site" evidence="1">
    <location>
        <position position="136"/>
    </location>
    <ligand>
        <name>a divalent metal cation</name>
        <dbReference type="ChEBI" id="CHEBI:60240"/>
        <label>2</label>
    </ligand>
</feature>
<dbReference type="GO" id="GO:0016788">
    <property type="term" value="F:hydrolase activity, acting on ester bonds"/>
    <property type="evidence" value="ECO:0007669"/>
    <property type="project" value="InterPro"/>
</dbReference>
<dbReference type="CDD" id="cd01310">
    <property type="entry name" value="TatD_DNAse"/>
    <property type="match status" value="1"/>
</dbReference>
<keyword evidence="3" id="KW-1185">Reference proteome</keyword>
<dbReference type="InterPro" id="IPR032466">
    <property type="entry name" value="Metal_Hydrolase"/>
</dbReference>
<proteinExistence type="predicted"/>
<sequence>MYYDAHCHYNLLANKSYPSHVIAAVSMDYSSSLQTLNLAKNSNNILSGVGIHPWNIKKEKIEENEIIDLVKEADFIGEVGLDYRINVDKKIQIDYFEKFLELAHTFKKTVNIHSVDSYADVLNLLLKHDIKNAIIHWYSGPVDLLKDIESAGYFITINPSVTFQKKHQLVAEKAPLNIILTESDGGYEYKGKLLEPSMIKDSLHYLSSIKELTEEEINKIIENNFYKAFQFH</sequence>
<dbReference type="PIRSF" id="PIRSF005902">
    <property type="entry name" value="DNase_TatD"/>
    <property type="match status" value="1"/>
</dbReference>
<dbReference type="RefSeq" id="WP_110380571.1">
    <property type="nucleotide sequence ID" value="NZ_CP029288.2"/>
</dbReference>
<feature type="binding site" evidence="1">
    <location>
        <position position="184"/>
    </location>
    <ligand>
        <name>a divalent metal cation</name>
        <dbReference type="ChEBI" id="CHEBI:60240"/>
        <label>1</label>
    </ligand>
</feature>
<keyword evidence="2" id="KW-0378">Hydrolase</keyword>
<dbReference type="InterPro" id="IPR001130">
    <property type="entry name" value="TatD-like"/>
</dbReference>
<dbReference type="Pfam" id="PF01026">
    <property type="entry name" value="TatD_DNase"/>
    <property type="match status" value="1"/>
</dbReference>
<dbReference type="EMBL" id="CP029288">
    <property type="protein sequence ID" value="AWR97681.1"/>
    <property type="molecule type" value="Genomic_DNA"/>
</dbReference>
<dbReference type="Proteomes" id="UP000248410">
    <property type="component" value="Chromosome"/>
</dbReference>
<dbReference type="GO" id="GO:0046872">
    <property type="term" value="F:metal ion binding"/>
    <property type="evidence" value="ECO:0007669"/>
    <property type="project" value="UniProtKB-KW"/>
</dbReference>
<dbReference type="Gene3D" id="3.20.20.140">
    <property type="entry name" value="Metal-dependent hydrolases"/>
    <property type="match status" value="1"/>
</dbReference>
<dbReference type="PANTHER" id="PTHR46124">
    <property type="entry name" value="D-AMINOACYL-TRNA DEACYLASE"/>
    <property type="match status" value="1"/>
</dbReference>
<name>A0A2U9INV5_9CREN</name>
<evidence type="ECO:0000313" key="3">
    <source>
        <dbReference type="Proteomes" id="UP000248410"/>
    </source>
</evidence>
<evidence type="ECO:0000313" key="2">
    <source>
        <dbReference type="EMBL" id="AWR97681.1"/>
    </source>
</evidence>
<protein>
    <submittedName>
        <fullName evidence="2">Hydrolase TatD</fullName>
    </submittedName>
</protein>
<gene>
    <name evidence="2" type="ORF">DFR86_09070</name>
</gene>
<dbReference type="KEGG" id="asul:DFR86_09070"/>